<proteinExistence type="predicted"/>
<gene>
    <name evidence="2" type="ORF">PG991_013013</name>
</gene>
<reference evidence="2 3" key="1">
    <citation type="submission" date="2023-01" db="EMBL/GenBank/DDBJ databases">
        <title>Analysis of 21 Apiospora genomes using comparative genomics revels a genus with tremendous synthesis potential of carbohydrate active enzymes and secondary metabolites.</title>
        <authorList>
            <person name="Sorensen T."/>
        </authorList>
    </citation>
    <scope>NUCLEOTIDE SEQUENCE [LARGE SCALE GENOMIC DNA]</scope>
    <source>
        <strain evidence="2 3">CBS 20057</strain>
    </source>
</reference>
<accession>A0ABR1RCD1</accession>
<comment type="caution">
    <text evidence="2">The sequence shown here is derived from an EMBL/GenBank/DDBJ whole genome shotgun (WGS) entry which is preliminary data.</text>
</comment>
<feature type="compositionally biased region" description="Low complexity" evidence="1">
    <location>
        <begin position="203"/>
        <end position="213"/>
    </location>
</feature>
<feature type="region of interest" description="Disordered" evidence="1">
    <location>
        <begin position="1"/>
        <end position="28"/>
    </location>
</feature>
<organism evidence="2 3">
    <name type="scientific">Apiospora marii</name>
    <dbReference type="NCBI Taxonomy" id="335849"/>
    <lineage>
        <taxon>Eukaryota</taxon>
        <taxon>Fungi</taxon>
        <taxon>Dikarya</taxon>
        <taxon>Ascomycota</taxon>
        <taxon>Pezizomycotina</taxon>
        <taxon>Sordariomycetes</taxon>
        <taxon>Xylariomycetidae</taxon>
        <taxon>Amphisphaeriales</taxon>
        <taxon>Apiosporaceae</taxon>
        <taxon>Apiospora</taxon>
    </lineage>
</organism>
<dbReference type="Proteomes" id="UP001396898">
    <property type="component" value="Unassembled WGS sequence"/>
</dbReference>
<name>A0ABR1RCD1_9PEZI</name>
<dbReference type="EMBL" id="JAQQWI010000017">
    <property type="protein sequence ID" value="KAK8006716.1"/>
    <property type="molecule type" value="Genomic_DNA"/>
</dbReference>
<keyword evidence="3" id="KW-1185">Reference proteome</keyword>
<feature type="region of interest" description="Disordered" evidence="1">
    <location>
        <begin position="88"/>
        <end position="318"/>
    </location>
</feature>
<feature type="compositionally biased region" description="Basic residues" evidence="1">
    <location>
        <begin position="246"/>
        <end position="261"/>
    </location>
</feature>
<sequence>MPDKKKDHAGSGAPSSSKTKAPHWKDKIERKSRAIDKELGFDEVTAENADEWLNARMGRIVQESRERAEASWTQLEAGLEFQRKMSRGVLPCSKETPPPLDSSAAKSSRRAMTKAVAPRASPEQTKAVEGYQPGNRNSILPEDFPESNVRGTPRPVGNINDTRMATPPVEYEASQAYPSPAKPQKRRPSKSLSPEKQQKRRPTMMPSPTTQPSNDKDEDDDEDYEYDIDEDYREGNQDAIGIQSAYRRRRQTTTKRRHASSRTKTEEALSKQEDPNDQRSQSRKRPRANPLETNLGPNWDFHFVDGSRPTKARGSGHT</sequence>
<protein>
    <submittedName>
        <fullName evidence="2">Uncharacterized protein</fullName>
    </submittedName>
</protein>
<evidence type="ECO:0000256" key="1">
    <source>
        <dbReference type="SAM" id="MobiDB-lite"/>
    </source>
</evidence>
<evidence type="ECO:0000313" key="2">
    <source>
        <dbReference type="EMBL" id="KAK8006716.1"/>
    </source>
</evidence>
<evidence type="ECO:0000313" key="3">
    <source>
        <dbReference type="Proteomes" id="UP001396898"/>
    </source>
</evidence>
<feature type="compositionally biased region" description="Basic and acidic residues" evidence="1">
    <location>
        <begin position="263"/>
        <end position="277"/>
    </location>
</feature>
<feature type="compositionally biased region" description="Acidic residues" evidence="1">
    <location>
        <begin position="216"/>
        <end position="232"/>
    </location>
</feature>